<dbReference type="Gene3D" id="3.40.50.300">
    <property type="entry name" value="P-loop containing nucleotide triphosphate hydrolases"/>
    <property type="match status" value="1"/>
</dbReference>
<dbReference type="SMART" id="SM00174">
    <property type="entry name" value="RHO"/>
    <property type="match status" value="1"/>
</dbReference>
<dbReference type="PROSITE" id="PS51421">
    <property type="entry name" value="RAS"/>
    <property type="match status" value="1"/>
</dbReference>
<dbReference type="GO" id="GO:0005525">
    <property type="term" value="F:GTP binding"/>
    <property type="evidence" value="ECO:0007669"/>
    <property type="project" value="UniProtKB-KW"/>
</dbReference>
<proteinExistence type="predicted"/>
<dbReference type="AlphaFoldDB" id="A0A0H4T7H9"/>
<dbReference type="SMART" id="SM00175">
    <property type="entry name" value="RAB"/>
    <property type="match status" value="1"/>
</dbReference>
<dbReference type="SMART" id="SM00173">
    <property type="entry name" value="RAS"/>
    <property type="match status" value="1"/>
</dbReference>
<dbReference type="PRINTS" id="PR00449">
    <property type="entry name" value="RASTRNSFRMNG"/>
</dbReference>
<dbReference type="NCBIfam" id="TIGR00231">
    <property type="entry name" value="small_GTP"/>
    <property type="match status" value="1"/>
</dbReference>
<reference evidence="3" key="1">
    <citation type="journal article" date="2015" name="ISME J.">
        <title>Aquifer environment selects for microbial species cohorts in sediment and groundwater.</title>
        <authorList>
            <person name="Hug L.A."/>
            <person name="Thomas B.C."/>
            <person name="Brown C.T."/>
            <person name="Frischkorn K.R."/>
            <person name="Williams K.H."/>
            <person name="Tringe S.G."/>
            <person name="Banfield J.F."/>
        </authorList>
    </citation>
    <scope>NUCLEOTIDE SEQUENCE</scope>
</reference>
<organism evidence="3">
    <name type="scientific">uncultured euryarchaeote Rifle_16ft_4_minimus_37664</name>
    <dbReference type="NCBI Taxonomy" id="1665194"/>
    <lineage>
        <taxon>Archaea</taxon>
        <taxon>Methanobacteriati</taxon>
        <taxon>Methanobacteriota</taxon>
        <taxon>environmental samples</taxon>
    </lineage>
</organism>
<dbReference type="CDD" id="cd00154">
    <property type="entry name" value="Rab"/>
    <property type="match status" value="1"/>
</dbReference>
<dbReference type="InterPro" id="IPR027417">
    <property type="entry name" value="P-loop_NTPase"/>
</dbReference>
<evidence type="ECO:0000256" key="1">
    <source>
        <dbReference type="ARBA" id="ARBA00022741"/>
    </source>
</evidence>
<dbReference type="PROSITE" id="PS51419">
    <property type="entry name" value="RAB"/>
    <property type="match status" value="1"/>
</dbReference>
<dbReference type="InterPro" id="IPR005225">
    <property type="entry name" value="Small_GTP-bd"/>
</dbReference>
<sequence length="185" mass="20316">MMQSPASSPLRHVKAKVCLVGDVAVGKTSLIKRFVTDNFDDRYIATVGTKVTKKTVDVIWKGSPATLDLMVWDIMGEKGFRSLLRDAYFEGAQGVIAVCDVTRKETFYDLNNWVTMVRKQIGEVPIVFLGNKSDLTERAVVSEEELARMGSIHGAAQYPTSAKSGRGVNEAFRALAERVAGRAES</sequence>
<dbReference type="InterPro" id="IPR001806">
    <property type="entry name" value="Small_GTPase"/>
</dbReference>
<evidence type="ECO:0000313" key="3">
    <source>
        <dbReference type="EMBL" id="AKQ02690.1"/>
    </source>
</evidence>
<dbReference type="InterPro" id="IPR050227">
    <property type="entry name" value="Rab"/>
</dbReference>
<name>A0A0H4T7H9_9EURY</name>
<evidence type="ECO:0000256" key="2">
    <source>
        <dbReference type="ARBA" id="ARBA00023134"/>
    </source>
</evidence>
<dbReference type="FunFam" id="3.40.50.300:FF:001447">
    <property type="entry name" value="Ras-related protein Rab-1B"/>
    <property type="match status" value="1"/>
</dbReference>
<dbReference type="SUPFAM" id="SSF52540">
    <property type="entry name" value="P-loop containing nucleoside triphosphate hydrolases"/>
    <property type="match status" value="1"/>
</dbReference>
<dbReference type="GO" id="GO:0003924">
    <property type="term" value="F:GTPase activity"/>
    <property type="evidence" value="ECO:0007669"/>
    <property type="project" value="InterPro"/>
</dbReference>
<accession>A0A0H4T7H9</accession>
<protein>
    <submittedName>
        <fullName evidence="3">Small GTP-binding protein</fullName>
    </submittedName>
</protein>
<dbReference type="Pfam" id="PF00071">
    <property type="entry name" value="Ras"/>
    <property type="match status" value="1"/>
</dbReference>
<keyword evidence="1" id="KW-0547">Nucleotide-binding</keyword>
<dbReference type="EMBL" id="KT007002">
    <property type="protein sequence ID" value="AKQ02690.1"/>
    <property type="molecule type" value="Genomic_DNA"/>
</dbReference>
<dbReference type="PROSITE" id="PS51417">
    <property type="entry name" value="ARF"/>
    <property type="match status" value="1"/>
</dbReference>
<dbReference type="PANTHER" id="PTHR47977">
    <property type="entry name" value="RAS-RELATED PROTEIN RAB"/>
    <property type="match status" value="1"/>
</dbReference>
<keyword evidence="2" id="KW-0342">GTP-binding</keyword>